<proteinExistence type="predicted"/>
<dbReference type="GO" id="GO:0004653">
    <property type="term" value="F:polypeptide N-acetylgalactosaminyltransferase activity"/>
    <property type="evidence" value="ECO:0007669"/>
    <property type="project" value="TreeGrafter"/>
</dbReference>
<dbReference type="Gene3D" id="3.90.550.10">
    <property type="entry name" value="Spore Coat Polysaccharide Biosynthesis Protein SpsA, Chain A"/>
    <property type="match status" value="1"/>
</dbReference>
<feature type="domain" description="Glycosyltransferase 2-like" evidence="2">
    <location>
        <begin position="2"/>
        <end position="125"/>
    </location>
</feature>
<dbReference type="GO" id="GO:0005794">
    <property type="term" value="C:Golgi apparatus"/>
    <property type="evidence" value="ECO:0007669"/>
    <property type="project" value="TreeGrafter"/>
</dbReference>
<dbReference type="GO" id="GO:0006493">
    <property type="term" value="P:protein O-linked glycosylation"/>
    <property type="evidence" value="ECO:0007669"/>
    <property type="project" value="TreeGrafter"/>
</dbReference>
<keyword evidence="3" id="KW-0808">Transferase</keyword>
<accession>C5LCF6</accession>
<dbReference type="GeneID" id="9042614"/>
<dbReference type="InterPro" id="IPR029044">
    <property type="entry name" value="Nucleotide-diphossugar_trans"/>
</dbReference>
<dbReference type="SUPFAM" id="SSF53448">
    <property type="entry name" value="Nucleotide-diphospho-sugar transferases"/>
    <property type="match status" value="1"/>
</dbReference>
<dbReference type="Proteomes" id="UP000007800">
    <property type="component" value="Unassembled WGS sequence"/>
</dbReference>
<dbReference type="OrthoDB" id="416652at2759"/>
<dbReference type="AlphaFoldDB" id="C5LCF6"/>
<evidence type="ECO:0000256" key="1">
    <source>
        <dbReference type="ARBA" id="ARBA00023157"/>
    </source>
</evidence>
<dbReference type="Pfam" id="PF00535">
    <property type="entry name" value="Glycos_transf_2"/>
    <property type="match status" value="1"/>
</dbReference>
<evidence type="ECO:0000313" key="3">
    <source>
        <dbReference type="EMBL" id="EER05639.1"/>
    </source>
</evidence>
<dbReference type="PANTHER" id="PTHR11675">
    <property type="entry name" value="N-ACETYLGALACTOSAMINYLTRANSFERASE"/>
    <property type="match status" value="1"/>
</dbReference>
<dbReference type="InterPro" id="IPR001173">
    <property type="entry name" value="Glyco_trans_2-like"/>
</dbReference>
<name>C5LCF6_PERM5</name>
<evidence type="ECO:0000259" key="2">
    <source>
        <dbReference type="Pfam" id="PF00535"/>
    </source>
</evidence>
<reference evidence="3 4" key="1">
    <citation type="submission" date="2008-07" db="EMBL/GenBank/DDBJ databases">
        <authorList>
            <person name="El-Sayed N."/>
            <person name="Caler E."/>
            <person name="Inman J."/>
            <person name="Amedeo P."/>
            <person name="Hass B."/>
            <person name="Wortman J."/>
        </authorList>
    </citation>
    <scope>NUCLEOTIDE SEQUENCE [LARGE SCALE GENOMIC DNA]</scope>
    <source>
        <strain evidence="4">ATCC 50983 / TXsc</strain>
    </source>
</reference>
<dbReference type="InParanoid" id="C5LCF6"/>
<protein>
    <submittedName>
        <fullName evidence="3">Polypeptide N-acetylgalactosaminyltransferase 12, putative</fullName>
    </submittedName>
</protein>
<sequence length="307" mass="36009">MSVVLVGRNEHKYLYRTVDSIIRNTPSRRLKEIILVDDGSIPPMEPLLADYRDKVRLIRHEQSQGLIRARMAGANAAVGDMVMFLDCHVKPEPGWERAMFKNTNENYKRLVVPLIPKLDGDTWEVLGDEPGVKMMFDWGLQFDWFEDGNDEVPVMSGGLYAITKKWWHESGEYDYNMLLYGAENIEQSVRVWMCGGEIVVARNSRVAHLFRPKFPYKVNDTTVYVNKIRTVEVWFDEWKDRYYQTDEHAYKVLGGMGDVTKRKALRQELNCKSFNWFLDRFQDVFKSRNLLPMDYNTSRSLEAYAYE</sequence>
<keyword evidence="4" id="KW-1185">Reference proteome</keyword>
<dbReference type="OMA" id="DMGMEIW"/>
<organism evidence="4">
    <name type="scientific">Perkinsus marinus (strain ATCC 50983 / TXsc)</name>
    <dbReference type="NCBI Taxonomy" id="423536"/>
    <lineage>
        <taxon>Eukaryota</taxon>
        <taxon>Sar</taxon>
        <taxon>Alveolata</taxon>
        <taxon>Perkinsozoa</taxon>
        <taxon>Perkinsea</taxon>
        <taxon>Perkinsida</taxon>
        <taxon>Perkinsidae</taxon>
        <taxon>Perkinsus</taxon>
    </lineage>
</organism>
<gene>
    <name evidence="3" type="ORF">Pmar_PMAR011667</name>
</gene>
<dbReference type="RefSeq" id="XP_002773823.1">
    <property type="nucleotide sequence ID" value="XM_002773777.1"/>
</dbReference>
<dbReference type="EMBL" id="GG680918">
    <property type="protein sequence ID" value="EER05639.1"/>
    <property type="molecule type" value="Genomic_DNA"/>
</dbReference>
<keyword evidence="1" id="KW-1015">Disulfide bond</keyword>
<evidence type="ECO:0000313" key="4">
    <source>
        <dbReference type="Proteomes" id="UP000007800"/>
    </source>
</evidence>
<dbReference type="PANTHER" id="PTHR11675:SF126">
    <property type="entry name" value="RICIN B LECTIN DOMAIN-CONTAINING PROTEIN"/>
    <property type="match status" value="1"/>
</dbReference>